<dbReference type="Gene3D" id="3.30.420.10">
    <property type="entry name" value="Ribonuclease H-like superfamily/Ribonuclease H"/>
    <property type="match status" value="1"/>
</dbReference>
<evidence type="ECO:0000313" key="2">
    <source>
        <dbReference type="Proteomes" id="UP000499080"/>
    </source>
</evidence>
<organism evidence="1 2">
    <name type="scientific">Araneus ventricosus</name>
    <name type="common">Orbweaver spider</name>
    <name type="synonym">Epeira ventricosa</name>
    <dbReference type="NCBI Taxonomy" id="182803"/>
    <lineage>
        <taxon>Eukaryota</taxon>
        <taxon>Metazoa</taxon>
        <taxon>Ecdysozoa</taxon>
        <taxon>Arthropoda</taxon>
        <taxon>Chelicerata</taxon>
        <taxon>Arachnida</taxon>
        <taxon>Araneae</taxon>
        <taxon>Araneomorphae</taxon>
        <taxon>Entelegynae</taxon>
        <taxon>Araneoidea</taxon>
        <taxon>Araneidae</taxon>
        <taxon>Araneus</taxon>
    </lineage>
</organism>
<dbReference type="Proteomes" id="UP000499080">
    <property type="component" value="Unassembled WGS sequence"/>
</dbReference>
<name>A0A4Y2NUA8_ARAVE</name>
<dbReference type="PANTHER" id="PTHR47326:SF1">
    <property type="entry name" value="HTH PSQ-TYPE DOMAIN-CONTAINING PROTEIN"/>
    <property type="match status" value="1"/>
</dbReference>
<protein>
    <submittedName>
        <fullName evidence="1">Uncharacterized protein</fullName>
    </submittedName>
</protein>
<sequence length="184" mass="21253">MVYVMNHAIPALQKCASVSNKQFSCKTALLRTLQILFSECSALHFGNDKIISRHFPTNWPPRSPDLNPCDFCLWEYLKHVVFSGPIENLGKFKTRTSQHIHNINTLQSVREHAISRFKLVAENGGQHIERLRKHGDSQKPIELLLFLRFLASGLLKNDFILAFCAVFDLRTVEKRFHCFFFCGF</sequence>
<dbReference type="OrthoDB" id="6427466at2759"/>
<dbReference type="AlphaFoldDB" id="A0A4Y2NUA8"/>
<keyword evidence="2" id="KW-1185">Reference proteome</keyword>
<dbReference type="EMBL" id="BGPR01009636">
    <property type="protein sequence ID" value="GBN41336.1"/>
    <property type="molecule type" value="Genomic_DNA"/>
</dbReference>
<accession>A0A4Y2NUA8</accession>
<dbReference type="PANTHER" id="PTHR47326">
    <property type="entry name" value="TRANSPOSABLE ELEMENT TC3 TRANSPOSASE-LIKE PROTEIN"/>
    <property type="match status" value="1"/>
</dbReference>
<gene>
    <name evidence="1" type="ORF">AVEN_237016_1</name>
</gene>
<comment type="caution">
    <text evidence="1">The sequence shown here is derived from an EMBL/GenBank/DDBJ whole genome shotgun (WGS) entry which is preliminary data.</text>
</comment>
<dbReference type="InterPro" id="IPR036397">
    <property type="entry name" value="RNaseH_sf"/>
</dbReference>
<evidence type="ECO:0000313" key="1">
    <source>
        <dbReference type="EMBL" id="GBN41336.1"/>
    </source>
</evidence>
<reference evidence="1 2" key="1">
    <citation type="journal article" date="2019" name="Sci. Rep.">
        <title>Orb-weaving spider Araneus ventricosus genome elucidates the spidroin gene catalogue.</title>
        <authorList>
            <person name="Kono N."/>
            <person name="Nakamura H."/>
            <person name="Ohtoshi R."/>
            <person name="Moran D.A.P."/>
            <person name="Shinohara A."/>
            <person name="Yoshida Y."/>
            <person name="Fujiwara M."/>
            <person name="Mori M."/>
            <person name="Tomita M."/>
            <person name="Arakawa K."/>
        </authorList>
    </citation>
    <scope>NUCLEOTIDE SEQUENCE [LARGE SCALE GENOMIC DNA]</scope>
</reference>
<dbReference type="GO" id="GO:0003676">
    <property type="term" value="F:nucleic acid binding"/>
    <property type="evidence" value="ECO:0007669"/>
    <property type="project" value="InterPro"/>
</dbReference>
<proteinExistence type="predicted"/>